<reference evidence="1" key="2">
    <citation type="submission" date="2020-12" db="EMBL/GenBank/DDBJ databases">
        <authorList>
            <person name="Kanost M."/>
        </authorList>
    </citation>
    <scope>NUCLEOTIDE SEQUENCE</scope>
</reference>
<evidence type="ECO:0000313" key="1">
    <source>
        <dbReference type="EMBL" id="KAG6455646.1"/>
    </source>
</evidence>
<organism evidence="1 2">
    <name type="scientific">Manduca sexta</name>
    <name type="common">Tobacco hawkmoth</name>
    <name type="synonym">Tobacco hornworm</name>
    <dbReference type="NCBI Taxonomy" id="7130"/>
    <lineage>
        <taxon>Eukaryota</taxon>
        <taxon>Metazoa</taxon>
        <taxon>Ecdysozoa</taxon>
        <taxon>Arthropoda</taxon>
        <taxon>Hexapoda</taxon>
        <taxon>Insecta</taxon>
        <taxon>Pterygota</taxon>
        <taxon>Neoptera</taxon>
        <taxon>Endopterygota</taxon>
        <taxon>Lepidoptera</taxon>
        <taxon>Glossata</taxon>
        <taxon>Ditrysia</taxon>
        <taxon>Bombycoidea</taxon>
        <taxon>Sphingidae</taxon>
        <taxon>Sphinginae</taxon>
        <taxon>Sphingini</taxon>
        <taxon>Manduca</taxon>
    </lineage>
</organism>
<comment type="caution">
    <text evidence="1">The sequence shown here is derived from an EMBL/GenBank/DDBJ whole genome shotgun (WGS) entry which is preliminary data.</text>
</comment>
<reference evidence="1" key="1">
    <citation type="journal article" date="2016" name="Insect Biochem. Mol. Biol.">
        <title>Multifaceted biological insights from a draft genome sequence of the tobacco hornworm moth, Manduca sexta.</title>
        <authorList>
            <person name="Kanost M.R."/>
            <person name="Arrese E.L."/>
            <person name="Cao X."/>
            <person name="Chen Y.R."/>
            <person name="Chellapilla S."/>
            <person name="Goldsmith M.R."/>
            <person name="Grosse-Wilde E."/>
            <person name="Heckel D.G."/>
            <person name="Herndon N."/>
            <person name="Jiang H."/>
            <person name="Papanicolaou A."/>
            <person name="Qu J."/>
            <person name="Soulages J.L."/>
            <person name="Vogel H."/>
            <person name="Walters J."/>
            <person name="Waterhouse R.M."/>
            <person name="Ahn S.J."/>
            <person name="Almeida F.C."/>
            <person name="An C."/>
            <person name="Aqrawi P."/>
            <person name="Bretschneider A."/>
            <person name="Bryant W.B."/>
            <person name="Bucks S."/>
            <person name="Chao H."/>
            <person name="Chevignon G."/>
            <person name="Christen J.M."/>
            <person name="Clarke D.F."/>
            <person name="Dittmer N.T."/>
            <person name="Ferguson L.C.F."/>
            <person name="Garavelou S."/>
            <person name="Gordon K.H.J."/>
            <person name="Gunaratna R.T."/>
            <person name="Han Y."/>
            <person name="Hauser F."/>
            <person name="He Y."/>
            <person name="Heidel-Fischer H."/>
            <person name="Hirsh A."/>
            <person name="Hu Y."/>
            <person name="Jiang H."/>
            <person name="Kalra D."/>
            <person name="Klinner C."/>
            <person name="Konig C."/>
            <person name="Kovar C."/>
            <person name="Kroll A.R."/>
            <person name="Kuwar S.S."/>
            <person name="Lee S.L."/>
            <person name="Lehman R."/>
            <person name="Li K."/>
            <person name="Li Z."/>
            <person name="Liang H."/>
            <person name="Lovelace S."/>
            <person name="Lu Z."/>
            <person name="Mansfield J.H."/>
            <person name="McCulloch K.J."/>
            <person name="Mathew T."/>
            <person name="Morton B."/>
            <person name="Muzny D.M."/>
            <person name="Neunemann D."/>
            <person name="Ongeri F."/>
            <person name="Pauchet Y."/>
            <person name="Pu L.L."/>
            <person name="Pyrousis I."/>
            <person name="Rao X.J."/>
            <person name="Redding A."/>
            <person name="Roesel C."/>
            <person name="Sanchez-Gracia A."/>
            <person name="Schaack S."/>
            <person name="Shukla A."/>
            <person name="Tetreau G."/>
            <person name="Wang Y."/>
            <person name="Xiong G.H."/>
            <person name="Traut W."/>
            <person name="Walsh T.K."/>
            <person name="Worley K.C."/>
            <person name="Wu D."/>
            <person name="Wu W."/>
            <person name="Wu Y.Q."/>
            <person name="Zhang X."/>
            <person name="Zou Z."/>
            <person name="Zucker H."/>
            <person name="Briscoe A.D."/>
            <person name="Burmester T."/>
            <person name="Clem R.J."/>
            <person name="Feyereisen R."/>
            <person name="Grimmelikhuijzen C.J.P."/>
            <person name="Hamodrakas S.J."/>
            <person name="Hansson B.S."/>
            <person name="Huguet E."/>
            <person name="Jermiin L.S."/>
            <person name="Lan Q."/>
            <person name="Lehman H.K."/>
            <person name="Lorenzen M."/>
            <person name="Merzendorfer H."/>
            <person name="Michalopoulos I."/>
            <person name="Morton D.B."/>
            <person name="Muthukrishnan S."/>
            <person name="Oakeshott J.G."/>
            <person name="Palmer W."/>
            <person name="Park Y."/>
            <person name="Passarelli A.L."/>
            <person name="Rozas J."/>
            <person name="Schwartz L.M."/>
            <person name="Smith W."/>
            <person name="Southgate A."/>
            <person name="Vilcinskas A."/>
            <person name="Vogt R."/>
            <person name="Wang P."/>
            <person name="Werren J."/>
            <person name="Yu X.Q."/>
            <person name="Zhou J.J."/>
            <person name="Brown S.J."/>
            <person name="Scherer S.E."/>
            <person name="Richards S."/>
            <person name="Blissard G.W."/>
        </authorList>
    </citation>
    <scope>NUCLEOTIDE SEQUENCE</scope>
</reference>
<proteinExistence type="predicted"/>
<protein>
    <submittedName>
        <fullName evidence="1">Uncharacterized protein</fullName>
    </submittedName>
</protein>
<name>A0A922CRL1_MANSE</name>
<evidence type="ECO:0000313" key="2">
    <source>
        <dbReference type="Proteomes" id="UP000791440"/>
    </source>
</evidence>
<dbReference type="Proteomes" id="UP000791440">
    <property type="component" value="Unassembled WGS sequence"/>
</dbReference>
<sequence length="131" mass="14312">MLCPSTKQQCASAVVFQFNLICYSQRTIDLRVALAVPYSTSGLINSVLLLSMIRCGACHQDFVRLTFSSVQLHKNVECLYLIVPNRAVTESAPAPHGSKAIDQQTFYILVIKLTTPVGSVAYRLMSGGVES</sequence>
<gene>
    <name evidence="1" type="ORF">O3G_MSEX009320</name>
</gene>
<keyword evidence="2" id="KW-1185">Reference proteome</keyword>
<dbReference type="AlphaFoldDB" id="A0A922CRL1"/>
<dbReference type="EMBL" id="JH668494">
    <property type="protein sequence ID" value="KAG6455646.1"/>
    <property type="molecule type" value="Genomic_DNA"/>
</dbReference>
<accession>A0A922CRL1</accession>